<gene>
    <name evidence="2" type="ORF">HKK74_00350</name>
</gene>
<sequence length="172" mass="17811">MSFGLGLQFGALLVALVGAVLGGLVQVLLPLPVRLGLLGLVAVAVLLREGGLVTLPVPENQRLVPEHVQHRGRLVGTIQFGFEMGTGMRTYSPSALPHLVLLAILLALPFHGALAAGAGFAAARWIMPAVSIGHGGDGAWEELWRAHRRLLAVGTALATATALATGIALTAW</sequence>
<keyword evidence="3" id="KW-1185">Reference proteome</keyword>
<evidence type="ECO:0000313" key="3">
    <source>
        <dbReference type="Proteomes" id="UP000805614"/>
    </source>
</evidence>
<evidence type="ECO:0000313" key="2">
    <source>
        <dbReference type="EMBL" id="MBC6463954.1"/>
    </source>
</evidence>
<keyword evidence="1" id="KW-1133">Transmembrane helix</keyword>
<comment type="caution">
    <text evidence="2">The sequence shown here is derived from an EMBL/GenBank/DDBJ whole genome shotgun (WGS) entry which is preliminary data.</text>
</comment>
<dbReference type="RefSeq" id="WP_187240881.1">
    <property type="nucleotide sequence ID" value="NZ_BAAAOK010000015.1"/>
</dbReference>
<reference evidence="2 3" key="1">
    <citation type="submission" date="2020-06" db="EMBL/GenBank/DDBJ databases">
        <title>Actinomadura xiongansis sp. nov., isolated from soil of Baiyangdian.</title>
        <authorList>
            <person name="Zhang X."/>
        </authorList>
    </citation>
    <scope>NUCLEOTIDE SEQUENCE [LARGE SCALE GENOMIC DNA]</scope>
    <source>
        <strain evidence="2 3">HBUM206468</strain>
    </source>
</reference>
<proteinExistence type="predicted"/>
<accession>A0ABR7LGI6</accession>
<feature type="transmembrane region" description="Helical" evidence="1">
    <location>
        <begin position="150"/>
        <end position="171"/>
    </location>
</feature>
<dbReference type="EMBL" id="JABVEC010000001">
    <property type="protein sequence ID" value="MBC6463954.1"/>
    <property type="molecule type" value="Genomic_DNA"/>
</dbReference>
<name>A0ABR7LGI6_9ACTN</name>
<dbReference type="Proteomes" id="UP000805614">
    <property type="component" value="Unassembled WGS sequence"/>
</dbReference>
<evidence type="ECO:0000256" key="1">
    <source>
        <dbReference type="SAM" id="Phobius"/>
    </source>
</evidence>
<feature type="transmembrane region" description="Helical" evidence="1">
    <location>
        <begin position="6"/>
        <end position="28"/>
    </location>
</feature>
<organism evidence="2 3">
    <name type="scientific">Actinomadura alba</name>
    <dbReference type="NCBI Taxonomy" id="406431"/>
    <lineage>
        <taxon>Bacteria</taxon>
        <taxon>Bacillati</taxon>
        <taxon>Actinomycetota</taxon>
        <taxon>Actinomycetes</taxon>
        <taxon>Streptosporangiales</taxon>
        <taxon>Thermomonosporaceae</taxon>
        <taxon>Actinomadura</taxon>
    </lineage>
</organism>
<protein>
    <submittedName>
        <fullName evidence="2">Uncharacterized protein</fullName>
    </submittedName>
</protein>
<keyword evidence="1" id="KW-0812">Transmembrane</keyword>
<keyword evidence="1" id="KW-0472">Membrane</keyword>
<feature type="transmembrane region" description="Helical" evidence="1">
    <location>
        <begin position="99"/>
        <end position="123"/>
    </location>
</feature>